<evidence type="ECO:0000313" key="2">
    <source>
        <dbReference type="EMBL" id="WMV54346.1"/>
    </source>
</evidence>
<dbReference type="Proteomes" id="UP001234989">
    <property type="component" value="Chromosome 11"/>
</dbReference>
<evidence type="ECO:0000313" key="3">
    <source>
        <dbReference type="Proteomes" id="UP001234989"/>
    </source>
</evidence>
<evidence type="ECO:0000256" key="1">
    <source>
        <dbReference type="SAM" id="MobiDB-lite"/>
    </source>
</evidence>
<organism evidence="2 3">
    <name type="scientific">Solanum verrucosum</name>
    <dbReference type="NCBI Taxonomy" id="315347"/>
    <lineage>
        <taxon>Eukaryota</taxon>
        <taxon>Viridiplantae</taxon>
        <taxon>Streptophyta</taxon>
        <taxon>Embryophyta</taxon>
        <taxon>Tracheophyta</taxon>
        <taxon>Spermatophyta</taxon>
        <taxon>Magnoliopsida</taxon>
        <taxon>eudicotyledons</taxon>
        <taxon>Gunneridae</taxon>
        <taxon>Pentapetalae</taxon>
        <taxon>asterids</taxon>
        <taxon>lamiids</taxon>
        <taxon>Solanales</taxon>
        <taxon>Solanaceae</taxon>
        <taxon>Solanoideae</taxon>
        <taxon>Solaneae</taxon>
        <taxon>Solanum</taxon>
    </lineage>
</organism>
<proteinExistence type="predicted"/>
<feature type="region of interest" description="Disordered" evidence="1">
    <location>
        <begin position="15"/>
        <end position="58"/>
    </location>
</feature>
<dbReference type="AlphaFoldDB" id="A0AAF0ZWR0"/>
<keyword evidence="3" id="KW-1185">Reference proteome</keyword>
<reference evidence="2" key="1">
    <citation type="submission" date="2023-08" db="EMBL/GenBank/DDBJ databases">
        <title>A de novo genome assembly of Solanum verrucosum Schlechtendal, a Mexican diploid species geographically isolated from the other diploid A-genome species in potato relatives.</title>
        <authorList>
            <person name="Hosaka K."/>
        </authorList>
    </citation>
    <scope>NUCLEOTIDE SEQUENCE</scope>
    <source>
        <tissue evidence="2">Young leaves</tissue>
    </source>
</reference>
<sequence length="58" mass="6716">MRTAPQTPWVVFLFRQKSPPPPSSSSRLLRNPSPPARRLSSKPQVPLLPRRWKQARTK</sequence>
<dbReference type="EMBL" id="CP133622">
    <property type="protein sequence ID" value="WMV54346.1"/>
    <property type="molecule type" value="Genomic_DNA"/>
</dbReference>
<name>A0AAF0ZWR0_SOLVR</name>
<gene>
    <name evidence="2" type="ORF">MTR67_047731</name>
</gene>
<accession>A0AAF0ZWR0</accession>
<protein>
    <submittedName>
        <fullName evidence="2">Uncharacterized protein</fullName>
    </submittedName>
</protein>